<evidence type="ECO:0000313" key="5">
    <source>
        <dbReference type="EMBL" id="SDM19518.1"/>
    </source>
</evidence>
<evidence type="ECO:0000256" key="3">
    <source>
        <dbReference type="ARBA" id="ARBA00023163"/>
    </source>
</evidence>
<dbReference type="InterPro" id="IPR014036">
    <property type="entry name" value="DeoR-like_C"/>
</dbReference>
<organism evidence="5 6">
    <name type="scientific">Allokutzneria albata</name>
    <name type="common">Kibdelosporangium albatum</name>
    <dbReference type="NCBI Taxonomy" id="211114"/>
    <lineage>
        <taxon>Bacteria</taxon>
        <taxon>Bacillati</taxon>
        <taxon>Actinomycetota</taxon>
        <taxon>Actinomycetes</taxon>
        <taxon>Pseudonocardiales</taxon>
        <taxon>Pseudonocardiaceae</taxon>
        <taxon>Allokutzneria</taxon>
    </lineage>
</organism>
<keyword evidence="1" id="KW-0805">Transcription regulation</keyword>
<dbReference type="PROSITE" id="PS51000">
    <property type="entry name" value="HTH_DEOR_2"/>
    <property type="match status" value="1"/>
</dbReference>
<dbReference type="InterPro" id="IPR018356">
    <property type="entry name" value="Tscrpt_reg_HTH_DeoR_CS"/>
</dbReference>
<dbReference type="Pfam" id="PF08220">
    <property type="entry name" value="HTH_DeoR"/>
    <property type="match status" value="1"/>
</dbReference>
<dbReference type="GO" id="GO:0003677">
    <property type="term" value="F:DNA binding"/>
    <property type="evidence" value="ECO:0007669"/>
    <property type="project" value="UniProtKB-KW"/>
</dbReference>
<dbReference type="InterPro" id="IPR050313">
    <property type="entry name" value="Carb_Metab_HTH_regulators"/>
</dbReference>
<dbReference type="Pfam" id="PF00455">
    <property type="entry name" value="DeoRC"/>
    <property type="match status" value="1"/>
</dbReference>
<dbReference type="AlphaFoldDB" id="A0A1G9R8F7"/>
<keyword evidence="2 5" id="KW-0238">DNA-binding</keyword>
<dbReference type="SMART" id="SM01134">
    <property type="entry name" value="DeoRC"/>
    <property type="match status" value="1"/>
</dbReference>
<dbReference type="Gene3D" id="1.10.10.10">
    <property type="entry name" value="Winged helix-like DNA-binding domain superfamily/Winged helix DNA-binding domain"/>
    <property type="match status" value="1"/>
</dbReference>
<dbReference type="PANTHER" id="PTHR30363">
    <property type="entry name" value="HTH-TYPE TRANSCRIPTIONAL REGULATOR SRLR-RELATED"/>
    <property type="match status" value="1"/>
</dbReference>
<dbReference type="eggNOG" id="COG1349">
    <property type="taxonomic scope" value="Bacteria"/>
</dbReference>
<dbReference type="SUPFAM" id="SSF46785">
    <property type="entry name" value="Winged helix' DNA-binding domain"/>
    <property type="match status" value="1"/>
</dbReference>
<dbReference type="PRINTS" id="PR00037">
    <property type="entry name" value="HTHLACR"/>
</dbReference>
<dbReference type="PROSITE" id="PS00894">
    <property type="entry name" value="HTH_DEOR_1"/>
    <property type="match status" value="1"/>
</dbReference>
<protein>
    <submittedName>
        <fullName evidence="5">DNA-binding transcriptional regulator of sugar metabolism, DeoR/GlpR family</fullName>
    </submittedName>
</protein>
<dbReference type="GO" id="GO:0003700">
    <property type="term" value="F:DNA-binding transcription factor activity"/>
    <property type="evidence" value="ECO:0007669"/>
    <property type="project" value="InterPro"/>
</dbReference>
<proteinExistence type="predicted"/>
<dbReference type="SUPFAM" id="SSF100950">
    <property type="entry name" value="NagB/RpiA/CoA transferase-like"/>
    <property type="match status" value="1"/>
</dbReference>
<dbReference type="InterPro" id="IPR037171">
    <property type="entry name" value="NagB/RpiA_transferase-like"/>
</dbReference>
<dbReference type="STRING" id="211114.SAMN04489726_0295"/>
<dbReference type="PANTHER" id="PTHR30363:SF44">
    <property type="entry name" value="AGA OPERON TRANSCRIPTIONAL REPRESSOR-RELATED"/>
    <property type="match status" value="1"/>
</dbReference>
<keyword evidence="6" id="KW-1185">Reference proteome</keyword>
<keyword evidence="3" id="KW-0804">Transcription</keyword>
<dbReference type="Proteomes" id="UP000183376">
    <property type="component" value="Chromosome I"/>
</dbReference>
<dbReference type="EMBL" id="LT629701">
    <property type="protein sequence ID" value="SDM19518.1"/>
    <property type="molecule type" value="Genomic_DNA"/>
</dbReference>
<evidence type="ECO:0000313" key="6">
    <source>
        <dbReference type="Proteomes" id="UP000183376"/>
    </source>
</evidence>
<dbReference type="InterPro" id="IPR036390">
    <property type="entry name" value="WH_DNA-bd_sf"/>
</dbReference>
<evidence type="ECO:0000259" key="4">
    <source>
        <dbReference type="PROSITE" id="PS51000"/>
    </source>
</evidence>
<evidence type="ECO:0000256" key="2">
    <source>
        <dbReference type="ARBA" id="ARBA00023125"/>
    </source>
</evidence>
<accession>A0A1G9R8F7</accession>
<name>A0A1G9R8F7_ALLAB</name>
<dbReference type="InterPro" id="IPR001034">
    <property type="entry name" value="DeoR_HTH"/>
</dbReference>
<dbReference type="InterPro" id="IPR036388">
    <property type="entry name" value="WH-like_DNA-bd_sf"/>
</dbReference>
<feature type="domain" description="HTH deoR-type" evidence="4">
    <location>
        <begin position="9"/>
        <end position="64"/>
    </location>
</feature>
<dbReference type="SMART" id="SM00420">
    <property type="entry name" value="HTH_DEOR"/>
    <property type="match status" value="1"/>
</dbReference>
<reference evidence="5 6" key="1">
    <citation type="submission" date="2016-10" db="EMBL/GenBank/DDBJ databases">
        <authorList>
            <person name="de Groot N.N."/>
        </authorList>
    </citation>
    <scope>NUCLEOTIDE SEQUENCE [LARGE SCALE GENOMIC DNA]</scope>
    <source>
        <strain evidence="5 6">DSM 44149</strain>
    </source>
</reference>
<gene>
    <name evidence="5" type="ORF">SAMN04489726_0295</name>
</gene>
<sequence>MCSYEHVESAERYDLIASALRERDRVEVAELAELTGCSEMTIRRDLDVLERDGLLRRVRGGAVSTLSGEGAPYGVRARQQVEVKQRIGKVAAELLDDGESVVIDAGTTTLEVARVLVGRRLTVLPLSLHAANVLAEGSGMRLVMPGGEVSPRELAFYGQLTRGAFDRMRFDTVVLGVCGLTVADGVSSFDLCDAETKQAAIRASARVIAVTDSAKLGRVAFGRVCPITDLDVLVTDRDAPADQLDRFREAGVEVHLA</sequence>
<evidence type="ECO:0000256" key="1">
    <source>
        <dbReference type="ARBA" id="ARBA00023015"/>
    </source>
</evidence>